<evidence type="ECO:0000256" key="5">
    <source>
        <dbReference type="ARBA" id="ARBA00022692"/>
    </source>
</evidence>
<evidence type="ECO:0000256" key="1">
    <source>
        <dbReference type="ARBA" id="ARBA00004651"/>
    </source>
</evidence>
<proteinExistence type="inferred from homology"/>
<protein>
    <submittedName>
        <fullName evidence="14">Sodium-dependent multivitamin transporter-like</fullName>
    </submittedName>
</protein>
<feature type="transmembrane region" description="Helical" evidence="12">
    <location>
        <begin position="135"/>
        <end position="162"/>
    </location>
</feature>
<feature type="transmembrane region" description="Helical" evidence="12">
    <location>
        <begin position="329"/>
        <end position="354"/>
    </location>
</feature>
<dbReference type="InterPro" id="IPR001734">
    <property type="entry name" value="Na/solute_symporter"/>
</dbReference>
<sequence>MRKQDHIEDEFHFLMECHQYKTQLFTLAKNAIQHFDNDVITKRSADMIMKSPDDQVHQFGIVDYIIFSVMLGISAGTGLYHAFSGGGQKTTSKFLMADRSMYSIPVAISVLASFVSAISILGIPAEIFIHGAQYWIIVLSFLFTIPITAMVFIPVFHGLGIISAYEYLQKRFSVSVRICGSFLFLTQTAFYMAIVLYAPALALEAVTKFETWKTVLITGSICTLYTSLGGIKAVIWTDVFQFCVLFGALLTVIIMGTIHTGGMSYIWHYNSNHGHLNFFDFTVDPTARLSFWSLVIGGTFNNLSIWAVSQTAVQRFLTSKSKQEAVKSVWINLPGNIIMFTFVSFIGIILFAFYNNDMTSLLPAINSTINGSIEVSDTMVPHYTPQYNSIDQILVFFVSEEIGGVPGMQGLFVACIFAGTLSTEASGLNAMATVTFVDIIKPWREYRRHSNHSINTASMDARDTKITKILTFVFGVTSIGLAFVAAHIGSLVKSVNSVFGTAGGPLLGIFTLGILFKRANSGGVLIGLLAGFSLAVWIAVGAMVYKDPVTGDVLPDAFVLYRLSFMWYSGVGFLVTVVIGLISSEIIRCFIVDERLQVVDPGLLATFLRPKGWHQYTVIATVQDGDSDDLQIDEPMIPSLTVNTDETERNAQLLMDNDNVETVY</sequence>
<accession>A0ABM0M402</accession>
<organism evidence="13 14">
    <name type="scientific">Saccoglossus kowalevskii</name>
    <name type="common">Acorn worm</name>
    <dbReference type="NCBI Taxonomy" id="10224"/>
    <lineage>
        <taxon>Eukaryota</taxon>
        <taxon>Metazoa</taxon>
        <taxon>Hemichordata</taxon>
        <taxon>Enteropneusta</taxon>
        <taxon>Harrimaniidae</taxon>
        <taxon>Saccoglossus</taxon>
    </lineage>
</organism>
<feature type="transmembrane region" description="Helical" evidence="12">
    <location>
        <begin position="182"/>
        <end position="203"/>
    </location>
</feature>
<keyword evidence="6 12" id="KW-1133">Transmembrane helix</keyword>
<evidence type="ECO:0000256" key="8">
    <source>
        <dbReference type="ARBA" id="ARBA00023065"/>
    </source>
</evidence>
<dbReference type="RefSeq" id="XP_006814743.1">
    <property type="nucleotide sequence ID" value="XM_006814680.1"/>
</dbReference>
<dbReference type="InterPro" id="IPR051163">
    <property type="entry name" value="Sodium:Solute_Symporter_SSF"/>
</dbReference>
<comment type="similarity">
    <text evidence="2 11">Belongs to the sodium:solute symporter (SSF) (TC 2.A.21) family.</text>
</comment>
<feature type="transmembrane region" description="Helical" evidence="12">
    <location>
        <begin position="289"/>
        <end position="308"/>
    </location>
</feature>
<keyword evidence="3" id="KW-0813">Transport</keyword>
<evidence type="ECO:0000256" key="9">
    <source>
        <dbReference type="ARBA" id="ARBA00023136"/>
    </source>
</evidence>
<keyword evidence="4" id="KW-1003">Cell membrane</keyword>
<keyword evidence="5 12" id="KW-0812">Transmembrane</keyword>
<feature type="transmembrane region" description="Helical" evidence="12">
    <location>
        <begin position="523"/>
        <end position="545"/>
    </location>
</feature>
<evidence type="ECO:0000256" key="4">
    <source>
        <dbReference type="ARBA" id="ARBA00022475"/>
    </source>
</evidence>
<dbReference type="InterPro" id="IPR038377">
    <property type="entry name" value="Na/Glc_symporter_sf"/>
</dbReference>
<dbReference type="PANTHER" id="PTHR42985">
    <property type="entry name" value="SODIUM-COUPLED MONOCARBOXYLATE TRANSPORTER"/>
    <property type="match status" value="1"/>
</dbReference>
<keyword evidence="9 12" id="KW-0472">Membrane</keyword>
<feature type="transmembrane region" description="Helical" evidence="12">
    <location>
        <begin position="215"/>
        <end position="235"/>
    </location>
</feature>
<dbReference type="GeneID" id="100370053"/>
<dbReference type="PROSITE" id="PS50283">
    <property type="entry name" value="NA_SOLUT_SYMP_3"/>
    <property type="match status" value="1"/>
</dbReference>
<evidence type="ECO:0000313" key="14">
    <source>
        <dbReference type="RefSeq" id="XP_006814743.1"/>
    </source>
</evidence>
<evidence type="ECO:0000256" key="12">
    <source>
        <dbReference type="SAM" id="Phobius"/>
    </source>
</evidence>
<comment type="subcellular location">
    <subcellularLocation>
        <location evidence="1">Cell membrane</location>
        <topology evidence="1">Multi-pass membrane protein</topology>
    </subcellularLocation>
</comment>
<feature type="transmembrane region" description="Helical" evidence="12">
    <location>
        <begin position="565"/>
        <end position="587"/>
    </location>
</feature>
<feature type="transmembrane region" description="Helical" evidence="12">
    <location>
        <begin position="469"/>
        <end position="492"/>
    </location>
</feature>
<evidence type="ECO:0000256" key="7">
    <source>
        <dbReference type="ARBA" id="ARBA00023053"/>
    </source>
</evidence>
<feature type="transmembrane region" description="Helical" evidence="12">
    <location>
        <begin position="61"/>
        <end position="83"/>
    </location>
</feature>
<dbReference type="Gene3D" id="1.20.1730.10">
    <property type="entry name" value="Sodium/glucose cotransporter"/>
    <property type="match status" value="1"/>
</dbReference>
<keyword evidence="7" id="KW-0915">Sodium</keyword>
<name>A0ABM0M402_SACKO</name>
<evidence type="ECO:0000256" key="10">
    <source>
        <dbReference type="ARBA" id="ARBA00023201"/>
    </source>
</evidence>
<evidence type="ECO:0000256" key="11">
    <source>
        <dbReference type="RuleBase" id="RU362091"/>
    </source>
</evidence>
<keyword evidence="13" id="KW-1185">Reference proteome</keyword>
<evidence type="ECO:0000313" key="13">
    <source>
        <dbReference type="Proteomes" id="UP000694865"/>
    </source>
</evidence>
<dbReference type="Pfam" id="PF00474">
    <property type="entry name" value="SSF"/>
    <property type="match status" value="1"/>
</dbReference>
<feature type="transmembrane region" description="Helical" evidence="12">
    <location>
        <begin position="242"/>
        <end position="269"/>
    </location>
</feature>
<dbReference type="PANTHER" id="PTHR42985:SF28">
    <property type="entry name" value="SODIUM-DEPENDENT MULTIVITAMIN TRANSPORTER"/>
    <property type="match status" value="1"/>
</dbReference>
<reference evidence="14" key="1">
    <citation type="submission" date="2025-08" db="UniProtKB">
        <authorList>
            <consortium name="RefSeq"/>
        </authorList>
    </citation>
    <scope>IDENTIFICATION</scope>
    <source>
        <tissue evidence="14">Testes</tissue>
    </source>
</reference>
<keyword evidence="8" id="KW-0406">Ion transport</keyword>
<evidence type="ECO:0000256" key="6">
    <source>
        <dbReference type="ARBA" id="ARBA00022989"/>
    </source>
</evidence>
<dbReference type="CDD" id="cd11492">
    <property type="entry name" value="SLC5sbd_NIS-SMVT"/>
    <property type="match status" value="1"/>
</dbReference>
<dbReference type="NCBIfam" id="TIGR00813">
    <property type="entry name" value="sss"/>
    <property type="match status" value="1"/>
</dbReference>
<dbReference type="Proteomes" id="UP000694865">
    <property type="component" value="Unplaced"/>
</dbReference>
<gene>
    <name evidence="14" type="primary">LOC100370053</name>
</gene>
<feature type="transmembrane region" description="Helical" evidence="12">
    <location>
        <begin position="498"/>
        <end position="516"/>
    </location>
</feature>
<keyword evidence="10" id="KW-0739">Sodium transport</keyword>
<feature type="transmembrane region" description="Helical" evidence="12">
    <location>
        <begin position="104"/>
        <end position="129"/>
    </location>
</feature>
<evidence type="ECO:0000256" key="3">
    <source>
        <dbReference type="ARBA" id="ARBA00022448"/>
    </source>
</evidence>
<evidence type="ECO:0000256" key="2">
    <source>
        <dbReference type="ARBA" id="ARBA00006434"/>
    </source>
</evidence>